<dbReference type="PROSITE" id="PS00061">
    <property type="entry name" value="ADH_SHORT"/>
    <property type="match status" value="1"/>
</dbReference>
<dbReference type="InterPro" id="IPR020904">
    <property type="entry name" value="Sc_DH/Rdtase_CS"/>
</dbReference>
<name>A0A1M5PWH9_9ACTN</name>
<protein>
    <submittedName>
        <fullName evidence="3">NAD(P)-dependent dehydrogenase, short-chain alcohol dehydrogenase family</fullName>
    </submittedName>
</protein>
<dbReference type="RefSeq" id="WP_073391423.1">
    <property type="nucleotide sequence ID" value="NZ_FQVU01000004.1"/>
</dbReference>
<evidence type="ECO:0000256" key="2">
    <source>
        <dbReference type="ARBA" id="ARBA00023002"/>
    </source>
</evidence>
<evidence type="ECO:0000256" key="1">
    <source>
        <dbReference type="ARBA" id="ARBA00006484"/>
    </source>
</evidence>
<dbReference type="Pfam" id="PF13561">
    <property type="entry name" value="adh_short_C2"/>
    <property type="match status" value="1"/>
</dbReference>
<evidence type="ECO:0000313" key="3">
    <source>
        <dbReference type="EMBL" id="SHH06377.1"/>
    </source>
</evidence>
<dbReference type="FunFam" id="3.40.50.720:FF:000084">
    <property type="entry name" value="Short-chain dehydrogenase reductase"/>
    <property type="match status" value="1"/>
</dbReference>
<dbReference type="Proteomes" id="UP000186132">
    <property type="component" value="Unassembled WGS sequence"/>
</dbReference>
<dbReference type="InterPro" id="IPR036291">
    <property type="entry name" value="NAD(P)-bd_dom_sf"/>
</dbReference>
<dbReference type="PRINTS" id="PR00081">
    <property type="entry name" value="GDHRDH"/>
</dbReference>
<evidence type="ECO:0000313" key="4">
    <source>
        <dbReference type="Proteomes" id="UP000186132"/>
    </source>
</evidence>
<dbReference type="SUPFAM" id="SSF51735">
    <property type="entry name" value="NAD(P)-binding Rossmann-fold domains"/>
    <property type="match status" value="1"/>
</dbReference>
<dbReference type="InterPro" id="IPR002347">
    <property type="entry name" value="SDR_fam"/>
</dbReference>
<accession>A0A1M5PWH9</accession>
<organism evidence="3 4">
    <name type="scientific">Jatrophihabitans endophyticus</name>
    <dbReference type="NCBI Taxonomy" id="1206085"/>
    <lineage>
        <taxon>Bacteria</taxon>
        <taxon>Bacillati</taxon>
        <taxon>Actinomycetota</taxon>
        <taxon>Actinomycetes</taxon>
        <taxon>Jatrophihabitantales</taxon>
        <taxon>Jatrophihabitantaceae</taxon>
        <taxon>Jatrophihabitans</taxon>
    </lineage>
</organism>
<sequence>MTGPGSVLVTGAGSGIGEACALELGRRGWQVVVADVDADSAERVAAAVRDQAGVVAYAAPVDVTDPDQVEAMVEDAVARLGRLDGAVNNAGIGQPPAAVADVELADWHRTIAVNLHGVFHCLRAELRAMRAAGGGAVVNMGSVMSVLGSAMTPAYAASKHAVVGLTRAAARDHAADGIRVNAVGPGFVRTPLLTASQTPEQAAELAALHPIGRLGEPREVATLVAFLLSDDAANMTGGFYLDDGGFTIQ</sequence>
<comment type="similarity">
    <text evidence="1">Belongs to the short-chain dehydrogenases/reductases (SDR) family.</text>
</comment>
<keyword evidence="4" id="KW-1185">Reference proteome</keyword>
<keyword evidence="2" id="KW-0560">Oxidoreductase</keyword>
<dbReference type="EMBL" id="FQVU01000004">
    <property type="protein sequence ID" value="SHH06377.1"/>
    <property type="molecule type" value="Genomic_DNA"/>
</dbReference>
<proteinExistence type="inferred from homology"/>
<dbReference type="STRING" id="1206085.SAMN05443575_3223"/>
<dbReference type="PANTHER" id="PTHR24321">
    <property type="entry name" value="DEHYDROGENASES, SHORT CHAIN"/>
    <property type="match status" value="1"/>
</dbReference>
<reference evidence="3 4" key="1">
    <citation type="submission" date="2016-11" db="EMBL/GenBank/DDBJ databases">
        <authorList>
            <person name="Jaros S."/>
            <person name="Januszkiewicz K."/>
            <person name="Wedrychowicz H."/>
        </authorList>
    </citation>
    <scope>NUCLEOTIDE SEQUENCE [LARGE SCALE GENOMIC DNA]</scope>
    <source>
        <strain evidence="3 4">DSM 45627</strain>
    </source>
</reference>
<dbReference type="OrthoDB" id="7064009at2"/>
<gene>
    <name evidence="3" type="ORF">SAMN05443575_3223</name>
</gene>
<dbReference type="AlphaFoldDB" id="A0A1M5PWH9"/>
<dbReference type="PANTHER" id="PTHR24321:SF8">
    <property type="entry name" value="ESTRADIOL 17-BETA-DEHYDROGENASE 8-RELATED"/>
    <property type="match status" value="1"/>
</dbReference>
<dbReference type="Gene3D" id="3.40.50.720">
    <property type="entry name" value="NAD(P)-binding Rossmann-like Domain"/>
    <property type="match status" value="1"/>
</dbReference>
<dbReference type="GO" id="GO:0016491">
    <property type="term" value="F:oxidoreductase activity"/>
    <property type="evidence" value="ECO:0007669"/>
    <property type="project" value="UniProtKB-KW"/>
</dbReference>
<dbReference type="PRINTS" id="PR00080">
    <property type="entry name" value="SDRFAMILY"/>
</dbReference>
<dbReference type="CDD" id="cd05233">
    <property type="entry name" value="SDR_c"/>
    <property type="match status" value="1"/>
</dbReference>